<sequence length="105" mass="12140">MQGKHLIPIPKQWPESNIYLVEIAEKKVCISRIEGMYYAYTDKCPHAGVSFSDGGVLINKCVVVCPLHAYKFNIKNGRNITDEGYRLRTYVVNPYDEIHLEIFLY</sequence>
<dbReference type="EMBL" id="QFOI01000002">
    <property type="protein sequence ID" value="PZP52596.1"/>
    <property type="molecule type" value="Genomic_DNA"/>
</dbReference>
<dbReference type="Pfam" id="PF00355">
    <property type="entry name" value="Rieske"/>
    <property type="match status" value="1"/>
</dbReference>
<dbReference type="PANTHER" id="PTHR21496">
    <property type="entry name" value="FERREDOXIN-RELATED"/>
    <property type="match status" value="1"/>
</dbReference>
<evidence type="ECO:0000256" key="4">
    <source>
        <dbReference type="ARBA" id="ARBA00023014"/>
    </source>
</evidence>
<dbReference type="InterPro" id="IPR017941">
    <property type="entry name" value="Rieske_2Fe-2S"/>
</dbReference>
<protein>
    <submittedName>
        <fullName evidence="8">(2Fe-2S)-binding protein</fullName>
    </submittedName>
</protein>
<comment type="caution">
    <text evidence="8">The sequence shown here is derived from an EMBL/GenBank/DDBJ whole genome shotgun (WGS) entry which is preliminary data.</text>
</comment>
<proteinExistence type="inferred from homology"/>
<evidence type="ECO:0000256" key="5">
    <source>
        <dbReference type="ARBA" id="ARBA00034078"/>
    </source>
</evidence>
<dbReference type="InterPro" id="IPR036922">
    <property type="entry name" value="Rieske_2Fe-2S_sf"/>
</dbReference>
<feature type="domain" description="Rieske" evidence="7">
    <location>
        <begin position="10"/>
        <end position="101"/>
    </location>
</feature>
<organism evidence="8 9">
    <name type="scientific">Pseudopedobacter saltans</name>
    <dbReference type="NCBI Taxonomy" id="151895"/>
    <lineage>
        <taxon>Bacteria</taxon>
        <taxon>Pseudomonadati</taxon>
        <taxon>Bacteroidota</taxon>
        <taxon>Sphingobacteriia</taxon>
        <taxon>Sphingobacteriales</taxon>
        <taxon>Sphingobacteriaceae</taxon>
        <taxon>Pseudopedobacter</taxon>
    </lineage>
</organism>
<evidence type="ECO:0000256" key="3">
    <source>
        <dbReference type="ARBA" id="ARBA00023004"/>
    </source>
</evidence>
<evidence type="ECO:0000256" key="1">
    <source>
        <dbReference type="ARBA" id="ARBA00022714"/>
    </source>
</evidence>
<gene>
    <name evidence="8" type="ORF">DI598_00350</name>
</gene>
<comment type="similarity">
    <text evidence="6">Belongs to the bacterial ring-hydroxylating dioxygenase ferredoxin component family.</text>
</comment>
<evidence type="ECO:0000256" key="6">
    <source>
        <dbReference type="ARBA" id="ARBA00038001"/>
    </source>
</evidence>
<evidence type="ECO:0000256" key="2">
    <source>
        <dbReference type="ARBA" id="ARBA00022723"/>
    </source>
</evidence>
<keyword evidence="1" id="KW-0001">2Fe-2S</keyword>
<evidence type="ECO:0000313" key="9">
    <source>
        <dbReference type="Proteomes" id="UP000249645"/>
    </source>
</evidence>
<comment type="cofactor">
    <cofactor evidence="5">
        <name>[2Fe-2S] cluster</name>
        <dbReference type="ChEBI" id="CHEBI:190135"/>
    </cofactor>
</comment>
<dbReference type="AlphaFoldDB" id="A0A2W5H3S8"/>
<evidence type="ECO:0000313" key="8">
    <source>
        <dbReference type="EMBL" id="PZP52596.1"/>
    </source>
</evidence>
<keyword evidence="3" id="KW-0408">Iron</keyword>
<dbReference type="PROSITE" id="PS51296">
    <property type="entry name" value="RIESKE"/>
    <property type="match status" value="1"/>
</dbReference>
<accession>A0A2W5H3S8</accession>
<dbReference type="GO" id="GO:0046872">
    <property type="term" value="F:metal ion binding"/>
    <property type="evidence" value="ECO:0007669"/>
    <property type="project" value="UniProtKB-KW"/>
</dbReference>
<dbReference type="PANTHER" id="PTHR21496:SF0">
    <property type="entry name" value="RIESKE DOMAIN-CONTAINING PROTEIN"/>
    <property type="match status" value="1"/>
</dbReference>
<reference evidence="8 9" key="1">
    <citation type="submission" date="2017-11" db="EMBL/GenBank/DDBJ databases">
        <title>Infants hospitalized years apart are colonized by the same room-sourced microbial strains.</title>
        <authorList>
            <person name="Brooks B."/>
            <person name="Olm M.R."/>
            <person name="Firek B.A."/>
            <person name="Baker R."/>
            <person name="Thomas B.C."/>
            <person name="Morowitz M.J."/>
            <person name="Banfield J.F."/>
        </authorList>
    </citation>
    <scope>NUCLEOTIDE SEQUENCE [LARGE SCALE GENOMIC DNA]</scope>
    <source>
        <strain evidence="8">S2_009_000_R2_76</strain>
    </source>
</reference>
<keyword evidence="4" id="KW-0411">Iron-sulfur</keyword>
<dbReference type="Proteomes" id="UP000249645">
    <property type="component" value="Unassembled WGS sequence"/>
</dbReference>
<dbReference type="GO" id="GO:0051537">
    <property type="term" value="F:2 iron, 2 sulfur cluster binding"/>
    <property type="evidence" value="ECO:0007669"/>
    <property type="project" value="UniProtKB-KW"/>
</dbReference>
<evidence type="ECO:0000259" key="7">
    <source>
        <dbReference type="PROSITE" id="PS51296"/>
    </source>
</evidence>
<keyword evidence="2" id="KW-0479">Metal-binding</keyword>
<name>A0A2W5H3S8_9SPHI</name>
<dbReference type="Gene3D" id="2.102.10.10">
    <property type="entry name" value="Rieske [2Fe-2S] iron-sulphur domain"/>
    <property type="match status" value="1"/>
</dbReference>
<dbReference type="SUPFAM" id="SSF50022">
    <property type="entry name" value="ISP domain"/>
    <property type="match status" value="1"/>
</dbReference>